<feature type="region of interest" description="Disordered" evidence="1">
    <location>
        <begin position="301"/>
        <end position="328"/>
    </location>
</feature>
<sequence>MSSSPFLVFPWQRPFLPALKEHLHEITGGRPGSALVIVPHNRPWRYMARLYAADGYTGLLPKVLPLADAVGIWRASGSAAPLHTANTLDRVALLHACVNTLSREDETLAARFARMDMALFLPWGLRLAALLEEMYGQMVEIRDIAHVEDEVAAPAAALLGALGRISHAYESALLEKNWTTPGLDLLNLARGDAPIPPLLQPQDGRPVLVAGFYLLTGGEDHLLRRLWQAGADICLHGDPALAENSRPHWACEELAAWMRRWKARAATALQLDEDEKNHRPEYRFFAGYDCHSQLAALHRDLKRADPTDGTAEKTTRPENDGSPIPVESGHSTAIVLTDSSLLMPVLHHLPHKDVNVSMGYPLERSPLNRLLDGLLRLQATRSDEGRYYWRHLLQCLRHPYVNMLHTRDAYGQPLLLRDALRPLERIIREGTRFVDLDEVILECRGQLPESLAQLLEETLEALVRAPAGAATTEDMARVLHGLCSFLRCRGDDLWRHFPLDAEAMYRLMRQTVPVLRENLLARTPFPLTTLHGMTREVLGQERVPFEADPLTGLQVLGMLETRLLHFGRVFIVDATDDRLPGNPAQDPLLPDSLRQVLGLPDSRRRERAAAHTLYRLCAGAQEVSFFWQEGISRSSLFDGKKSRSRFVEQLLWQEELARGAVLAPGEPPLETAVCEVRAAASGEKQLERSADMNDALARLLREPLSATRLDVYLQCPLRFAWQYLCGLRPPKEINEGDDPAAVGTCIHDTLKALYEPYLNKTVRSGDISAETVRARFYEQLEAHGLRKLLPADSCLMLEEAAPMRLMRFLENQPADVTIMALEKELKVPLRLAGRDYAFVGAMDRVDWRDGLFYVLDYKTGGIKKLDGSLWTDLAFFSRAGQLCDTLTPAQEAGESHLQQLEALFSQLRERLPSLQLPCYLAMAQASGMTPLSDAALVELRDDGREHPLFGGLVDEDLDAALGFCRTALALPLLHMEYSPCFAARPDKHCRWCPYAGLCSV</sequence>
<reference evidence="4" key="1">
    <citation type="submission" date="2016-11" db="EMBL/GenBank/DDBJ databases">
        <authorList>
            <person name="Jaros S."/>
            <person name="Januszkiewicz K."/>
            <person name="Wedrychowicz H."/>
        </authorList>
    </citation>
    <scope>NUCLEOTIDE SEQUENCE [LARGE SCALE GENOMIC DNA]</scope>
    <source>
        <strain evidence="4">DSM 7057</strain>
    </source>
</reference>
<dbReference type="AlphaFoldDB" id="A0AA94HU59"/>
<protein>
    <submittedName>
        <fullName evidence="3">PD-(D/E)XK nuclease superfamily protein</fullName>
    </submittedName>
</protein>
<comment type="caution">
    <text evidence="3">The sequence shown here is derived from an EMBL/GenBank/DDBJ whole genome shotgun (WGS) entry which is preliminary data.</text>
</comment>
<dbReference type="InterPro" id="IPR011335">
    <property type="entry name" value="Restrct_endonuc-II-like"/>
</dbReference>
<dbReference type="Proteomes" id="UP000182680">
    <property type="component" value="Unassembled WGS sequence"/>
</dbReference>
<dbReference type="EMBL" id="FPIW01000048">
    <property type="protein sequence ID" value="SFW63185.1"/>
    <property type="molecule type" value="Genomic_DNA"/>
</dbReference>
<evidence type="ECO:0000256" key="1">
    <source>
        <dbReference type="SAM" id="MobiDB-lite"/>
    </source>
</evidence>
<dbReference type="InterPro" id="IPR011604">
    <property type="entry name" value="PDDEXK-like_dom_sf"/>
</dbReference>
<dbReference type="InterPro" id="IPR038726">
    <property type="entry name" value="PDDEXK_AddAB-type"/>
</dbReference>
<dbReference type="Pfam" id="PF12705">
    <property type="entry name" value="PDDEXK_1"/>
    <property type="match status" value="1"/>
</dbReference>
<feature type="domain" description="PD-(D/E)XK endonuclease-like" evidence="2">
    <location>
        <begin position="704"/>
        <end position="861"/>
    </location>
</feature>
<feature type="compositionally biased region" description="Basic and acidic residues" evidence="1">
    <location>
        <begin position="301"/>
        <end position="319"/>
    </location>
</feature>
<dbReference type="Gene3D" id="3.90.320.10">
    <property type="match status" value="1"/>
</dbReference>
<name>A0AA94HU59_DESDE</name>
<dbReference type="InterPro" id="IPR027417">
    <property type="entry name" value="P-loop_NTPase"/>
</dbReference>
<evidence type="ECO:0000313" key="4">
    <source>
        <dbReference type="Proteomes" id="UP000182680"/>
    </source>
</evidence>
<evidence type="ECO:0000259" key="2">
    <source>
        <dbReference type="Pfam" id="PF12705"/>
    </source>
</evidence>
<dbReference type="RefSeq" id="WP_072312218.1">
    <property type="nucleotide sequence ID" value="NZ_FPIW01000048.1"/>
</dbReference>
<accession>A0AA94HU59</accession>
<gene>
    <name evidence="3" type="ORF">SAMN02910291_02204</name>
</gene>
<dbReference type="SUPFAM" id="SSF52980">
    <property type="entry name" value="Restriction endonuclease-like"/>
    <property type="match status" value="1"/>
</dbReference>
<proteinExistence type="predicted"/>
<evidence type="ECO:0000313" key="3">
    <source>
        <dbReference type="EMBL" id="SFW63185.1"/>
    </source>
</evidence>
<organism evidence="3 4">
    <name type="scientific">Desulfovibrio desulfuricans</name>
    <dbReference type="NCBI Taxonomy" id="876"/>
    <lineage>
        <taxon>Bacteria</taxon>
        <taxon>Pseudomonadati</taxon>
        <taxon>Thermodesulfobacteriota</taxon>
        <taxon>Desulfovibrionia</taxon>
        <taxon>Desulfovibrionales</taxon>
        <taxon>Desulfovibrionaceae</taxon>
        <taxon>Desulfovibrio</taxon>
    </lineage>
</organism>
<dbReference type="SUPFAM" id="SSF52540">
    <property type="entry name" value="P-loop containing nucleoside triphosphate hydrolases"/>
    <property type="match status" value="1"/>
</dbReference>